<dbReference type="Pfam" id="PF12708">
    <property type="entry name" value="Pect-lyase_RHGA_epim"/>
    <property type="match status" value="2"/>
</dbReference>
<keyword evidence="3" id="KW-1185">Reference proteome</keyword>
<gene>
    <name evidence="2" type="ORF">DFH08DRAFT_1075010</name>
</gene>
<dbReference type="InterPro" id="IPR011050">
    <property type="entry name" value="Pectin_lyase_fold/virulence"/>
</dbReference>
<feature type="domain" description="Rhamnogalacturonase A/B/Epimerase-like pectate lyase" evidence="1">
    <location>
        <begin position="26"/>
        <end position="69"/>
    </location>
</feature>
<dbReference type="Proteomes" id="UP001218218">
    <property type="component" value="Unassembled WGS sequence"/>
</dbReference>
<evidence type="ECO:0000313" key="3">
    <source>
        <dbReference type="Proteomes" id="UP001218218"/>
    </source>
</evidence>
<dbReference type="InterPro" id="IPR024535">
    <property type="entry name" value="RHGA/B-epi-like_pectate_lyase"/>
</dbReference>
<dbReference type="SUPFAM" id="SSF51126">
    <property type="entry name" value="Pectin lyase-like"/>
    <property type="match status" value="1"/>
</dbReference>
<dbReference type="AlphaFoldDB" id="A0AAD7EYR7"/>
<name>A0AAD7EYR7_9AGAR</name>
<evidence type="ECO:0000259" key="1">
    <source>
        <dbReference type="Pfam" id="PF12708"/>
    </source>
</evidence>
<evidence type="ECO:0000313" key="2">
    <source>
        <dbReference type="EMBL" id="KAJ7359592.1"/>
    </source>
</evidence>
<dbReference type="Gene3D" id="2.160.20.10">
    <property type="entry name" value="Single-stranded right-handed beta-helix, Pectin lyase-like"/>
    <property type="match status" value="3"/>
</dbReference>
<organism evidence="2 3">
    <name type="scientific">Mycena albidolilacea</name>
    <dbReference type="NCBI Taxonomy" id="1033008"/>
    <lineage>
        <taxon>Eukaryota</taxon>
        <taxon>Fungi</taxon>
        <taxon>Dikarya</taxon>
        <taxon>Basidiomycota</taxon>
        <taxon>Agaricomycotina</taxon>
        <taxon>Agaricomycetes</taxon>
        <taxon>Agaricomycetidae</taxon>
        <taxon>Agaricales</taxon>
        <taxon>Marasmiineae</taxon>
        <taxon>Mycenaceae</taxon>
        <taxon>Mycena</taxon>
    </lineage>
</organism>
<reference evidence="2" key="1">
    <citation type="submission" date="2023-03" db="EMBL/GenBank/DDBJ databases">
        <title>Massive genome expansion in bonnet fungi (Mycena s.s.) driven by repeated elements and novel gene families across ecological guilds.</title>
        <authorList>
            <consortium name="Lawrence Berkeley National Laboratory"/>
            <person name="Harder C.B."/>
            <person name="Miyauchi S."/>
            <person name="Viragh M."/>
            <person name="Kuo A."/>
            <person name="Thoen E."/>
            <person name="Andreopoulos B."/>
            <person name="Lu D."/>
            <person name="Skrede I."/>
            <person name="Drula E."/>
            <person name="Henrissat B."/>
            <person name="Morin E."/>
            <person name="Kohler A."/>
            <person name="Barry K."/>
            <person name="LaButti K."/>
            <person name="Morin E."/>
            <person name="Salamov A."/>
            <person name="Lipzen A."/>
            <person name="Mereny Z."/>
            <person name="Hegedus B."/>
            <person name="Baldrian P."/>
            <person name="Stursova M."/>
            <person name="Weitz H."/>
            <person name="Taylor A."/>
            <person name="Grigoriev I.V."/>
            <person name="Nagy L.G."/>
            <person name="Martin F."/>
            <person name="Kauserud H."/>
        </authorList>
    </citation>
    <scope>NUCLEOTIDE SEQUENCE</scope>
    <source>
        <strain evidence="2">CBHHK002</strain>
    </source>
</reference>
<proteinExistence type="predicted"/>
<protein>
    <recommendedName>
        <fullName evidence="1">Rhamnogalacturonase A/B/Epimerase-like pectate lyase domain-containing protein</fullName>
    </recommendedName>
</protein>
<dbReference type="EMBL" id="JARIHO010000006">
    <property type="protein sequence ID" value="KAJ7359592.1"/>
    <property type="molecule type" value="Genomic_DNA"/>
</dbReference>
<dbReference type="InterPro" id="IPR012334">
    <property type="entry name" value="Pectin_lyas_fold"/>
</dbReference>
<feature type="domain" description="Rhamnogalacturonase A/B/Epimerase-like pectate lyase" evidence="1">
    <location>
        <begin position="76"/>
        <end position="153"/>
    </location>
</feature>
<sequence>MQTITHNGVSAFNPGYTVYRDVKNPKYGSKGDGVTDDSDAINRAISNGSRCGNQTCQSSTLTPALIYFPNRVVLGTGLHWQVGQATNSINVHVEMSTTSGNKHQGIFIDSGGFMADLLPNGGAFGMWISNQKFTIHNVVITNADTAIYQLWNCLTTGGLTEATQSAGSIVLLDSKISATLAVVQTTTDQSTSLDGSIVLQNVDLSGSTVGVLNGAGHHLLNGGGTVSQFVLGNIYSGAETMGKYSTIAAPGEDLPPALLDASSSNNGIFSRTRPQYEKYAPTRVVILTPEHACPTAVLQVGEVGDTGGVEISDIVISTTAGLAGAIGVEVGDHDLDDNPGQGRINSFGARGIFIDHAIGPLWLVGTASEHHAFSIVGSNNVYAGIIQTETPYYQPVLEGSDLMADETSTIVPPRLSNGLMLSVTAIVPNTLTTYTSWNKWVMTAALQWGTGKTFGLEVTRCSTIAGWAALMELPSVVRDVELDRDHGKCRVDIRFSTRFCVFRASLHQPARKVDYNLCGWCALPNRLTHEDKHIRGNG</sequence>
<comment type="caution">
    <text evidence="2">The sequence shown here is derived from an EMBL/GenBank/DDBJ whole genome shotgun (WGS) entry which is preliminary data.</text>
</comment>
<accession>A0AAD7EYR7</accession>